<dbReference type="RefSeq" id="WP_395272270.1">
    <property type="nucleotide sequence ID" value="NZ_JBHEGD010000001.1"/>
</dbReference>
<dbReference type="Gene3D" id="3.40.50.1110">
    <property type="entry name" value="SGNH hydrolase"/>
    <property type="match status" value="1"/>
</dbReference>
<evidence type="ECO:0000313" key="1">
    <source>
        <dbReference type="EMBL" id="MFH6597910.1"/>
    </source>
</evidence>
<protein>
    <submittedName>
        <fullName evidence="1">SGNH/GDSL hydrolase family protein</fullName>
    </submittedName>
</protein>
<accession>A0ABW7M9Q4</accession>
<dbReference type="Proteomes" id="UP001609932">
    <property type="component" value="Unassembled WGS sequence"/>
</dbReference>
<reference evidence="1 2" key="1">
    <citation type="submission" date="2024-09" db="EMBL/GenBank/DDBJ databases">
        <title>Elucidation of the Bokeelamides from Bacteria Associated with Moon Snail Egg Collars.</title>
        <authorList>
            <person name="Campbell R."/>
            <person name="Piedl K."/>
            <person name="Mevers E."/>
        </authorList>
    </citation>
    <scope>NUCLEOTIDE SEQUENCE [LARGE SCALE GENOMIC DNA]</scope>
    <source>
        <strain evidence="1 2">EM133</strain>
    </source>
</reference>
<dbReference type="GO" id="GO:0016787">
    <property type="term" value="F:hydrolase activity"/>
    <property type="evidence" value="ECO:0007669"/>
    <property type="project" value="UniProtKB-KW"/>
</dbReference>
<keyword evidence="2" id="KW-1185">Reference proteome</keyword>
<name>A0ABW7M9Q4_9GAMM</name>
<dbReference type="EMBL" id="JBHEGD010000001">
    <property type="protein sequence ID" value="MFH6597910.1"/>
    <property type="molecule type" value="Genomic_DNA"/>
</dbReference>
<keyword evidence="1" id="KW-0378">Hydrolase</keyword>
<dbReference type="SUPFAM" id="SSF52266">
    <property type="entry name" value="SGNH hydrolase"/>
    <property type="match status" value="1"/>
</dbReference>
<organism evidence="1 2">
    <name type="scientific">Ectopseudomonas khazarica</name>
    <dbReference type="NCBI Taxonomy" id="2502979"/>
    <lineage>
        <taxon>Bacteria</taxon>
        <taxon>Pseudomonadati</taxon>
        <taxon>Pseudomonadota</taxon>
        <taxon>Gammaproteobacteria</taxon>
        <taxon>Pseudomonadales</taxon>
        <taxon>Pseudomonadaceae</taxon>
        <taxon>Ectopseudomonas</taxon>
    </lineage>
</organism>
<gene>
    <name evidence="1" type="ORF">ACEVAQ_04195</name>
</gene>
<proteinExistence type="predicted"/>
<evidence type="ECO:0000313" key="2">
    <source>
        <dbReference type="Proteomes" id="UP001609932"/>
    </source>
</evidence>
<comment type="caution">
    <text evidence="1">The sequence shown here is derived from an EMBL/GenBank/DDBJ whole genome shotgun (WGS) entry which is preliminary data.</text>
</comment>
<sequence length="219" mass="25407">MKRKIVILSDSLALARVTPESLLLEESWAYRLREHVDAEWVQFSMGGATSSDLLAQLEYWLHSARGADWLIIQAGIVDWAPRAFSRSEVIQQKALALFTRLFPRLGREIFERLRRWRQISYVDSQRFRQNVKAFRQQAENQEARLLWIPVLGSSSYENILPGITEKIAQANGILREELGSALMKIEFADELFMSDGHHLRASGHEYLAQQIFEHIKERL</sequence>
<dbReference type="InterPro" id="IPR036514">
    <property type="entry name" value="SGNH_hydro_sf"/>
</dbReference>